<keyword evidence="6 10" id="KW-0238">DNA-binding</keyword>
<keyword evidence="9 10" id="KW-0539">Nucleus</keyword>
<keyword evidence="3" id="KW-0863">Zinc-finger</keyword>
<evidence type="ECO:0000256" key="1">
    <source>
        <dbReference type="ARBA" id="ARBA00004123"/>
    </source>
</evidence>
<dbReference type="GO" id="GO:0005634">
    <property type="term" value="C:nucleus"/>
    <property type="evidence" value="ECO:0007669"/>
    <property type="project" value="UniProtKB-SubCell"/>
</dbReference>
<keyword evidence="8" id="KW-0804">Transcription</keyword>
<evidence type="ECO:0000256" key="11">
    <source>
        <dbReference type="SAM" id="MobiDB-lite"/>
    </source>
</evidence>
<dbReference type="NCBIfam" id="TIGR01565">
    <property type="entry name" value="homeo_ZF_HD"/>
    <property type="match status" value="1"/>
</dbReference>
<dbReference type="PANTHER" id="PTHR31948">
    <property type="entry name" value="ZINC-FINGER HOMEODOMAIN PROTEIN 2"/>
    <property type="match status" value="1"/>
</dbReference>
<feature type="region of interest" description="Disordered" evidence="11">
    <location>
        <begin position="1"/>
        <end position="109"/>
    </location>
</feature>
<keyword evidence="5" id="KW-0805">Transcription regulation</keyword>
<dbReference type="EMBL" id="JAIWQS010000003">
    <property type="protein sequence ID" value="KAJ8770725.1"/>
    <property type="molecule type" value="Genomic_DNA"/>
</dbReference>
<evidence type="ECO:0000256" key="3">
    <source>
        <dbReference type="ARBA" id="ARBA00022771"/>
    </source>
</evidence>
<gene>
    <name evidence="14" type="ORF">K2173_021372</name>
</gene>
<dbReference type="Proteomes" id="UP001159364">
    <property type="component" value="Linkage Group LG03"/>
</dbReference>
<evidence type="ECO:0000256" key="9">
    <source>
        <dbReference type="ARBA" id="ARBA00023242"/>
    </source>
</evidence>
<dbReference type="GO" id="GO:0000976">
    <property type="term" value="F:transcription cis-regulatory region binding"/>
    <property type="evidence" value="ECO:0007669"/>
    <property type="project" value="TreeGrafter"/>
</dbReference>
<dbReference type="Gene3D" id="1.10.10.60">
    <property type="entry name" value="Homeodomain-like"/>
    <property type="match status" value="1"/>
</dbReference>
<dbReference type="GO" id="GO:0003700">
    <property type="term" value="F:DNA-binding transcription factor activity"/>
    <property type="evidence" value="ECO:0007669"/>
    <property type="project" value="TreeGrafter"/>
</dbReference>
<sequence>MALRGQDKAGMPGSLFYNPMNRDSPSKVPSASIVPGLSERRKDHQSATTQILDQQGHILHQSQKTTRDTDQSTDPIPVPESATTVTTSAINADPTPSRSISRSPPPTLTTPAISYRECLKNHAATMGGHVVDGCGEFMASGEEGKPESLRCAACGCHRNFHRKEIDGAPNYLANSHHKNNSQITALPHHHLHHQQVSTSLPQPQSSFHQHLRQYLGTTPTAPIMMTFGGAAAESSSEDLDIFRSNLQVQASIHPSSSSKKRFRTKFSHEQKEKMMEFAEKLEWKIQKQNENEVQQFCSQLGVKRKVFKVWMHNNKQAMKKKQLEEI</sequence>
<dbReference type="InterPro" id="IPR006455">
    <property type="entry name" value="Homeodomain_ZF_HD"/>
</dbReference>
<keyword evidence="7 10" id="KW-0371">Homeobox</keyword>
<keyword evidence="15" id="KW-1185">Reference proteome</keyword>
<evidence type="ECO:0000256" key="10">
    <source>
        <dbReference type="PROSITE-ProRule" id="PRU00108"/>
    </source>
</evidence>
<dbReference type="SUPFAM" id="SSF46689">
    <property type="entry name" value="Homeodomain-like"/>
    <property type="match status" value="1"/>
</dbReference>
<feature type="domain" description="Homeobox" evidence="12">
    <location>
        <begin position="257"/>
        <end position="321"/>
    </location>
</feature>
<name>A0AAV8TUW2_9ROSI</name>
<dbReference type="NCBIfam" id="TIGR01566">
    <property type="entry name" value="ZF_HD_prot_N"/>
    <property type="match status" value="1"/>
</dbReference>
<evidence type="ECO:0000256" key="2">
    <source>
        <dbReference type="ARBA" id="ARBA00022723"/>
    </source>
</evidence>
<feature type="domain" description="ZF-HD dimerization-type" evidence="13">
    <location>
        <begin position="115"/>
        <end position="164"/>
    </location>
</feature>
<dbReference type="GO" id="GO:0050793">
    <property type="term" value="P:regulation of developmental process"/>
    <property type="evidence" value="ECO:0007669"/>
    <property type="project" value="TreeGrafter"/>
</dbReference>
<dbReference type="PANTHER" id="PTHR31948:SF119">
    <property type="entry name" value="ZINC-FINGER HOMEODOMAIN PROTEIN 6-LIKE"/>
    <property type="match status" value="1"/>
</dbReference>
<evidence type="ECO:0000256" key="5">
    <source>
        <dbReference type="ARBA" id="ARBA00023015"/>
    </source>
</evidence>
<dbReference type="AlphaFoldDB" id="A0AAV8TUW2"/>
<evidence type="ECO:0000313" key="14">
    <source>
        <dbReference type="EMBL" id="KAJ8770725.1"/>
    </source>
</evidence>
<reference evidence="14 15" key="1">
    <citation type="submission" date="2021-09" db="EMBL/GenBank/DDBJ databases">
        <title>Genomic insights and catalytic innovation underlie evolution of tropane alkaloids biosynthesis.</title>
        <authorList>
            <person name="Wang Y.-J."/>
            <person name="Tian T."/>
            <person name="Huang J.-P."/>
            <person name="Huang S.-X."/>
        </authorList>
    </citation>
    <scope>NUCLEOTIDE SEQUENCE [LARGE SCALE GENOMIC DNA]</scope>
    <source>
        <strain evidence="14">KIB-2018</strain>
        <tissue evidence="14">Leaf</tissue>
    </source>
</reference>
<dbReference type="FunFam" id="1.10.10.60:FF:000257">
    <property type="entry name" value="Zinc-finger homeodomain protein 2"/>
    <property type="match status" value="1"/>
</dbReference>
<evidence type="ECO:0000256" key="6">
    <source>
        <dbReference type="ARBA" id="ARBA00023125"/>
    </source>
</evidence>
<protein>
    <recommendedName>
        <fullName evidence="16">ZF-HD dimerization-type domain-containing protein</fullName>
    </recommendedName>
</protein>
<evidence type="ECO:0000256" key="7">
    <source>
        <dbReference type="ARBA" id="ARBA00023155"/>
    </source>
</evidence>
<evidence type="ECO:0008006" key="16">
    <source>
        <dbReference type="Google" id="ProtNLM"/>
    </source>
</evidence>
<dbReference type="PROSITE" id="PS50071">
    <property type="entry name" value="HOMEOBOX_2"/>
    <property type="match status" value="1"/>
</dbReference>
<keyword evidence="4" id="KW-0862">Zinc</keyword>
<dbReference type="InterPro" id="IPR009057">
    <property type="entry name" value="Homeodomain-like_sf"/>
</dbReference>
<dbReference type="PROSITE" id="PS51523">
    <property type="entry name" value="ZF_HD_DIMER"/>
    <property type="match status" value="1"/>
</dbReference>
<comment type="subcellular location">
    <subcellularLocation>
        <location evidence="1 10">Nucleus</location>
    </subcellularLocation>
</comment>
<evidence type="ECO:0000259" key="12">
    <source>
        <dbReference type="PROSITE" id="PS50071"/>
    </source>
</evidence>
<evidence type="ECO:0000256" key="8">
    <source>
        <dbReference type="ARBA" id="ARBA00023163"/>
    </source>
</evidence>
<evidence type="ECO:0000313" key="15">
    <source>
        <dbReference type="Proteomes" id="UP001159364"/>
    </source>
</evidence>
<proteinExistence type="predicted"/>
<dbReference type="GO" id="GO:0008270">
    <property type="term" value="F:zinc ion binding"/>
    <property type="evidence" value="ECO:0007669"/>
    <property type="project" value="UniProtKB-KW"/>
</dbReference>
<dbReference type="Pfam" id="PF04770">
    <property type="entry name" value="ZF-HD_dimer"/>
    <property type="match status" value="1"/>
</dbReference>
<organism evidence="14 15">
    <name type="scientific">Erythroxylum novogranatense</name>
    <dbReference type="NCBI Taxonomy" id="1862640"/>
    <lineage>
        <taxon>Eukaryota</taxon>
        <taxon>Viridiplantae</taxon>
        <taxon>Streptophyta</taxon>
        <taxon>Embryophyta</taxon>
        <taxon>Tracheophyta</taxon>
        <taxon>Spermatophyta</taxon>
        <taxon>Magnoliopsida</taxon>
        <taxon>eudicotyledons</taxon>
        <taxon>Gunneridae</taxon>
        <taxon>Pentapetalae</taxon>
        <taxon>rosids</taxon>
        <taxon>fabids</taxon>
        <taxon>Malpighiales</taxon>
        <taxon>Erythroxylaceae</taxon>
        <taxon>Erythroxylum</taxon>
    </lineage>
</organism>
<feature type="compositionally biased region" description="Polar residues" evidence="11">
    <location>
        <begin position="81"/>
        <end position="90"/>
    </location>
</feature>
<comment type="caution">
    <text evidence="14">The sequence shown here is derived from an EMBL/GenBank/DDBJ whole genome shotgun (WGS) entry which is preliminary data.</text>
</comment>
<dbReference type="InterPro" id="IPR006456">
    <property type="entry name" value="ZF_HD_homeobox_Cys/His_dimer"/>
</dbReference>
<evidence type="ECO:0000259" key="13">
    <source>
        <dbReference type="PROSITE" id="PS51523"/>
    </source>
</evidence>
<keyword evidence="2" id="KW-0479">Metal-binding</keyword>
<accession>A0AAV8TUW2</accession>
<evidence type="ECO:0000256" key="4">
    <source>
        <dbReference type="ARBA" id="ARBA00022833"/>
    </source>
</evidence>
<dbReference type="InterPro" id="IPR001356">
    <property type="entry name" value="HD"/>
</dbReference>
<feature type="DNA-binding region" description="Homeobox" evidence="10">
    <location>
        <begin position="259"/>
        <end position="322"/>
    </location>
</feature>